<comment type="caution">
    <text evidence="2">The sequence shown here is derived from an EMBL/GenBank/DDBJ whole genome shotgun (WGS) entry which is preliminary data.</text>
</comment>
<proteinExistence type="predicted"/>
<accession>A0A7J7T6V2</accession>
<feature type="region of interest" description="Disordered" evidence="1">
    <location>
        <begin position="1"/>
        <end position="70"/>
    </location>
</feature>
<feature type="region of interest" description="Disordered" evidence="1">
    <location>
        <begin position="130"/>
        <end position="198"/>
    </location>
</feature>
<evidence type="ECO:0000313" key="2">
    <source>
        <dbReference type="EMBL" id="KAF6296133.1"/>
    </source>
</evidence>
<protein>
    <submittedName>
        <fullName evidence="2">Uncharacterized protein</fullName>
    </submittedName>
</protein>
<name>A0A7J7T6V2_MYOMY</name>
<evidence type="ECO:0000313" key="3">
    <source>
        <dbReference type="Proteomes" id="UP000527355"/>
    </source>
</evidence>
<dbReference type="AlphaFoldDB" id="A0A7J7T6V2"/>
<keyword evidence="3" id="KW-1185">Reference proteome</keyword>
<gene>
    <name evidence="2" type="ORF">mMyoMyo1_009228</name>
</gene>
<sequence>MHHTHRGLSGAGSGTAQGQPEGRRKDRRRRNGGRNFGGGTGNAERWREAERETERETERERDLGKFPSSLAEITEVGVTVLGLQKKDAGPGQAPCLARSVSQHPRGVLRSGLEFGFPLCLIPVACSGAKGWRPSSLTHATEGRRDRGRGRGVPATPPGPEEPSWKGPERQSLTWPRFMDRDAGRRAATWDQHGGGAGLTADAAKLGKVAELKR</sequence>
<dbReference type="EMBL" id="JABWUV010000017">
    <property type="protein sequence ID" value="KAF6296133.1"/>
    <property type="molecule type" value="Genomic_DNA"/>
</dbReference>
<reference evidence="2 3" key="1">
    <citation type="journal article" date="2020" name="Nature">
        <title>Six reference-quality genomes reveal evolution of bat adaptations.</title>
        <authorList>
            <person name="Jebb D."/>
            <person name="Huang Z."/>
            <person name="Pippel M."/>
            <person name="Hughes G.M."/>
            <person name="Lavrichenko K."/>
            <person name="Devanna P."/>
            <person name="Winkler S."/>
            <person name="Jermiin L.S."/>
            <person name="Skirmuntt E.C."/>
            <person name="Katzourakis A."/>
            <person name="Burkitt-Gray L."/>
            <person name="Ray D.A."/>
            <person name="Sullivan K.A.M."/>
            <person name="Roscito J.G."/>
            <person name="Kirilenko B.M."/>
            <person name="Davalos L.M."/>
            <person name="Corthals A.P."/>
            <person name="Power M.L."/>
            <person name="Jones G."/>
            <person name="Ransome R.D."/>
            <person name="Dechmann D.K.N."/>
            <person name="Locatelli A.G."/>
            <person name="Puechmaille S.J."/>
            <person name="Fedrigo O."/>
            <person name="Jarvis E.D."/>
            <person name="Hiller M."/>
            <person name="Vernes S.C."/>
            <person name="Myers E.W."/>
            <person name="Teeling E.C."/>
        </authorList>
    </citation>
    <scope>NUCLEOTIDE SEQUENCE [LARGE SCALE GENOMIC DNA]</scope>
    <source>
        <strain evidence="2">MMyoMyo1</strain>
        <tissue evidence="2">Flight muscle</tissue>
    </source>
</reference>
<evidence type="ECO:0000256" key="1">
    <source>
        <dbReference type="SAM" id="MobiDB-lite"/>
    </source>
</evidence>
<organism evidence="2 3">
    <name type="scientific">Myotis myotis</name>
    <name type="common">Greater mouse-eared bat</name>
    <name type="synonym">Vespertilio myotis</name>
    <dbReference type="NCBI Taxonomy" id="51298"/>
    <lineage>
        <taxon>Eukaryota</taxon>
        <taxon>Metazoa</taxon>
        <taxon>Chordata</taxon>
        <taxon>Craniata</taxon>
        <taxon>Vertebrata</taxon>
        <taxon>Euteleostomi</taxon>
        <taxon>Mammalia</taxon>
        <taxon>Eutheria</taxon>
        <taxon>Laurasiatheria</taxon>
        <taxon>Chiroptera</taxon>
        <taxon>Yangochiroptera</taxon>
        <taxon>Vespertilionidae</taxon>
        <taxon>Myotis</taxon>
    </lineage>
</organism>
<dbReference type="Proteomes" id="UP000527355">
    <property type="component" value="Unassembled WGS sequence"/>
</dbReference>
<feature type="compositionally biased region" description="Basic and acidic residues" evidence="1">
    <location>
        <begin position="44"/>
        <end position="64"/>
    </location>
</feature>